<dbReference type="VEuPathDB" id="VectorBase:ACUA024636"/>
<accession>A0A182MRN5</accession>
<dbReference type="AlphaFoldDB" id="A0A182MRN5"/>
<evidence type="ECO:0000313" key="2">
    <source>
        <dbReference type="Proteomes" id="UP000075883"/>
    </source>
</evidence>
<organism evidence="1 2">
    <name type="scientific">Anopheles culicifacies</name>
    <dbReference type="NCBI Taxonomy" id="139723"/>
    <lineage>
        <taxon>Eukaryota</taxon>
        <taxon>Metazoa</taxon>
        <taxon>Ecdysozoa</taxon>
        <taxon>Arthropoda</taxon>
        <taxon>Hexapoda</taxon>
        <taxon>Insecta</taxon>
        <taxon>Pterygota</taxon>
        <taxon>Neoptera</taxon>
        <taxon>Endopterygota</taxon>
        <taxon>Diptera</taxon>
        <taxon>Nematocera</taxon>
        <taxon>Culicoidea</taxon>
        <taxon>Culicidae</taxon>
        <taxon>Anophelinae</taxon>
        <taxon>Anopheles</taxon>
        <taxon>culicifacies species complex</taxon>
    </lineage>
</organism>
<proteinExistence type="predicted"/>
<protein>
    <submittedName>
        <fullName evidence="1">Uncharacterized protein</fullName>
    </submittedName>
</protein>
<name>A0A182MRN5_9DIPT</name>
<reference evidence="2" key="1">
    <citation type="submission" date="2013-09" db="EMBL/GenBank/DDBJ databases">
        <title>The Genome Sequence of Anopheles culicifacies species A.</title>
        <authorList>
            <consortium name="The Broad Institute Genomics Platform"/>
            <person name="Neafsey D.E."/>
            <person name="Besansky N."/>
            <person name="Howell P."/>
            <person name="Walton C."/>
            <person name="Young S.K."/>
            <person name="Zeng Q."/>
            <person name="Gargeya S."/>
            <person name="Fitzgerald M."/>
            <person name="Haas B."/>
            <person name="Abouelleil A."/>
            <person name="Allen A.W."/>
            <person name="Alvarado L."/>
            <person name="Arachchi H.M."/>
            <person name="Berlin A.M."/>
            <person name="Chapman S.B."/>
            <person name="Gainer-Dewar J."/>
            <person name="Goldberg J."/>
            <person name="Griggs A."/>
            <person name="Gujja S."/>
            <person name="Hansen M."/>
            <person name="Howarth C."/>
            <person name="Imamovic A."/>
            <person name="Ireland A."/>
            <person name="Larimer J."/>
            <person name="McCowan C."/>
            <person name="Murphy C."/>
            <person name="Pearson M."/>
            <person name="Poon T.W."/>
            <person name="Priest M."/>
            <person name="Roberts A."/>
            <person name="Saif S."/>
            <person name="Shea T."/>
            <person name="Sisk P."/>
            <person name="Sykes S."/>
            <person name="Wortman J."/>
            <person name="Nusbaum C."/>
            <person name="Birren B."/>
        </authorList>
    </citation>
    <scope>NUCLEOTIDE SEQUENCE [LARGE SCALE GENOMIC DNA]</scope>
    <source>
        <strain evidence="2">A-37</strain>
    </source>
</reference>
<dbReference type="EMBL" id="AXCM01001678">
    <property type="status" value="NOT_ANNOTATED_CDS"/>
    <property type="molecule type" value="Genomic_DNA"/>
</dbReference>
<dbReference type="EnsemblMetazoa" id="ACUA024636-RA">
    <property type="protein sequence ID" value="ACUA024636-PA"/>
    <property type="gene ID" value="ACUA024636"/>
</dbReference>
<dbReference type="Proteomes" id="UP000075883">
    <property type="component" value="Unassembled WGS sequence"/>
</dbReference>
<sequence length="173" mass="19378">MQANYNVPMSDDRRALVRAVLQQVSLCRIRCCIAILFLILRALVAAGGLGQCLQDGMDLFRDCHQHKLELLPGGHQSGTLIAQMFQRGRNIDLTGALVHATQHEIEQNVRTGAPPAAYLLWTTIGHERPRYDLFTLRLKSSSALADVGTPPCGQDRKWNCVTVRVSPVRRFFR</sequence>
<reference evidence="1" key="2">
    <citation type="submission" date="2020-05" db="UniProtKB">
        <authorList>
            <consortium name="EnsemblMetazoa"/>
        </authorList>
    </citation>
    <scope>IDENTIFICATION</scope>
    <source>
        <strain evidence="1">A-37</strain>
    </source>
</reference>
<keyword evidence="2" id="KW-1185">Reference proteome</keyword>
<evidence type="ECO:0000313" key="1">
    <source>
        <dbReference type="EnsemblMetazoa" id="ACUA024636-PA"/>
    </source>
</evidence>